<evidence type="ECO:0000256" key="2">
    <source>
        <dbReference type="ARBA" id="ARBA00022679"/>
    </source>
</evidence>
<dbReference type="InterPro" id="IPR002173">
    <property type="entry name" value="Carboh/pur_kinase_PfkB_CS"/>
</dbReference>
<comment type="caution">
    <text evidence="8">The sequence shown here is derived from an EMBL/GenBank/DDBJ whole genome shotgun (WGS) entry which is preliminary data.</text>
</comment>
<organism evidence="8 9">
    <name type="scientific">Candidatus Amphirhobacter heronislandensis</name>
    <dbReference type="NCBI Taxonomy" id="1732024"/>
    <lineage>
        <taxon>Bacteria</taxon>
        <taxon>Pseudomonadati</taxon>
        <taxon>Pseudomonadota</taxon>
        <taxon>Gammaproteobacteria</taxon>
        <taxon>Candidatus Tethybacterales</taxon>
        <taxon>Candidatus Tethybacteraceae</taxon>
        <taxon>Candidatus Amphirhobacter</taxon>
    </lineage>
</organism>
<keyword evidence="9" id="KW-1185">Reference proteome</keyword>
<dbReference type="PRINTS" id="PR00990">
    <property type="entry name" value="RIBOKINASE"/>
</dbReference>
<dbReference type="GO" id="GO:0005524">
    <property type="term" value="F:ATP binding"/>
    <property type="evidence" value="ECO:0007669"/>
    <property type="project" value="UniProtKB-KW"/>
</dbReference>
<dbReference type="InterPro" id="IPR002139">
    <property type="entry name" value="Ribo/fructo_kinase"/>
</dbReference>
<evidence type="ECO:0000313" key="8">
    <source>
        <dbReference type="EMBL" id="MBF2735670.1"/>
    </source>
</evidence>
<dbReference type="GO" id="GO:0008865">
    <property type="term" value="F:fructokinase activity"/>
    <property type="evidence" value="ECO:0007669"/>
    <property type="project" value="UniProtKB-ARBA"/>
</dbReference>
<gene>
    <name evidence="8" type="ORF">ISN26_06310</name>
</gene>
<dbReference type="EMBL" id="JADHEI010000046">
    <property type="protein sequence ID" value="MBF2735670.1"/>
    <property type="molecule type" value="Genomic_DNA"/>
</dbReference>
<evidence type="ECO:0000256" key="1">
    <source>
        <dbReference type="ARBA" id="ARBA00010688"/>
    </source>
</evidence>
<evidence type="ECO:0000256" key="5">
    <source>
        <dbReference type="ARBA" id="ARBA00022840"/>
    </source>
</evidence>
<dbReference type="InterPro" id="IPR011611">
    <property type="entry name" value="PfkB_dom"/>
</dbReference>
<keyword evidence="3" id="KW-0547">Nucleotide-binding</keyword>
<keyword evidence="5" id="KW-0067">ATP-binding</keyword>
<dbReference type="GO" id="GO:0006000">
    <property type="term" value="P:fructose metabolic process"/>
    <property type="evidence" value="ECO:0007669"/>
    <property type="project" value="UniProtKB-ARBA"/>
</dbReference>
<dbReference type="PANTHER" id="PTHR43085:SF1">
    <property type="entry name" value="PSEUDOURIDINE KINASE-RELATED"/>
    <property type="match status" value="1"/>
</dbReference>
<protein>
    <recommendedName>
        <fullName evidence="7">Carbohydrate kinase PfkB domain-containing protein</fullName>
    </recommendedName>
</protein>
<evidence type="ECO:0000259" key="7">
    <source>
        <dbReference type="Pfam" id="PF00294"/>
    </source>
</evidence>
<evidence type="ECO:0000256" key="3">
    <source>
        <dbReference type="ARBA" id="ARBA00022741"/>
    </source>
</evidence>
<sequence length="311" mass="32036">MIVTVGENIIDLVRNPDGLFAAVPGGSPYNLAIAAARLGAPAGYAMPISNDFFGDQLAATLEANGVAYLPTARPARPTGLAFVDIGADGQPSYAFYREQAADVAIAAAELPALGAEVDVVEVGGAPALGNKECGPVLCEWLLNLDEAVPLALDPNVRPALVDDKQSFLERCDAICARALVCRLSDEDAEYMYGSLAPDAVLDLLLGKGVALAVITLGAKGAMLATAEARTRVEIPDRGLPVQDTIAAGDCFFAALLASLRADGRLNAGALRGLDAAGLGSLGDFCVAAAQINCSRTGCNPPTRGEVEELLR</sequence>
<dbReference type="Pfam" id="PF00294">
    <property type="entry name" value="PfkB"/>
    <property type="match status" value="1"/>
</dbReference>
<dbReference type="Gene3D" id="3.40.1190.20">
    <property type="match status" value="1"/>
</dbReference>
<keyword evidence="4 6" id="KW-0418">Kinase</keyword>
<name>A0A930Y1S7_9GAMM</name>
<dbReference type="PROSITE" id="PS00584">
    <property type="entry name" value="PFKB_KINASES_2"/>
    <property type="match status" value="1"/>
</dbReference>
<dbReference type="InterPro" id="IPR029056">
    <property type="entry name" value="Ribokinase-like"/>
</dbReference>
<evidence type="ECO:0000256" key="6">
    <source>
        <dbReference type="RuleBase" id="RU003704"/>
    </source>
</evidence>
<dbReference type="AlphaFoldDB" id="A0A930Y1S7"/>
<dbReference type="PANTHER" id="PTHR43085">
    <property type="entry name" value="HEXOKINASE FAMILY MEMBER"/>
    <property type="match status" value="1"/>
</dbReference>
<feature type="domain" description="Carbohydrate kinase PfkB" evidence="7">
    <location>
        <begin position="2"/>
        <end position="300"/>
    </location>
</feature>
<dbReference type="InterPro" id="IPR050306">
    <property type="entry name" value="PfkB_Carbo_kinase"/>
</dbReference>
<comment type="similarity">
    <text evidence="1 6">Belongs to the carbohydrate kinase PfkB family.</text>
</comment>
<evidence type="ECO:0000256" key="4">
    <source>
        <dbReference type="ARBA" id="ARBA00022777"/>
    </source>
</evidence>
<accession>A0A930Y1S7</accession>
<proteinExistence type="inferred from homology"/>
<evidence type="ECO:0000313" key="9">
    <source>
        <dbReference type="Proteomes" id="UP000604381"/>
    </source>
</evidence>
<reference evidence="8" key="1">
    <citation type="submission" date="2020-10" db="EMBL/GenBank/DDBJ databases">
        <title>An improved Amphimedon queenslandica hologenome assembly reveals how three proteobacterial symbionts can extend the metabolic phenotypic of their marine sponge host.</title>
        <authorList>
            <person name="Degnan B."/>
            <person name="Degnan S."/>
            <person name="Xiang X."/>
        </authorList>
    </citation>
    <scope>NUCLEOTIDE SEQUENCE</scope>
    <source>
        <strain evidence="8">AqS2</strain>
    </source>
</reference>
<dbReference type="SUPFAM" id="SSF53613">
    <property type="entry name" value="Ribokinase-like"/>
    <property type="match status" value="1"/>
</dbReference>
<dbReference type="Proteomes" id="UP000604381">
    <property type="component" value="Unassembled WGS sequence"/>
</dbReference>
<keyword evidence="2 6" id="KW-0808">Transferase</keyword>